<dbReference type="Pfam" id="PF01476">
    <property type="entry name" value="LysM"/>
    <property type="match status" value="1"/>
</dbReference>
<reference evidence="5 6" key="1">
    <citation type="submission" date="2018-07" db="EMBL/GenBank/DDBJ databases">
        <title>Dyella tabacisoli L4-6T, whole genome shotgun sequence.</title>
        <authorList>
            <person name="Zhou X.-K."/>
            <person name="Li W.-J."/>
            <person name="Duan Y.-Q."/>
        </authorList>
    </citation>
    <scope>NUCLEOTIDE SEQUENCE [LARGE SCALE GENOMIC DNA]</scope>
    <source>
        <strain evidence="5 6">L4-6</strain>
    </source>
</reference>
<dbReference type="InterPro" id="IPR036779">
    <property type="entry name" value="LysM_dom_sf"/>
</dbReference>
<dbReference type="Proteomes" id="UP000253782">
    <property type="component" value="Unassembled WGS sequence"/>
</dbReference>
<dbReference type="SUPFAM" id="SSF53850">
    <property type="entry name" value="Periplasmic binding protein-like II"/>
    <property type="match status" value="1"/>
</dbReference>
<dbReference type="InterPro" id="IPR018392">
    <property type="entry name" value="LysM"/>
</dbReference>
<dbReference type="PROSITE" id="PS51782">
    <property type="entry name" value="LYSM"/>
    <property type="match status" value="1"/>
</dbReference>
<sequence>MSFRLARLLSVALIGTCVTTVAIAAGPTLVWRGDVTTARGVVTDVAKAWEKSGKGKIELQSFNTASGLEAVASGTADLAGSARGSAGGAESNLEFTPVAWDALVVITYPSNPVNSLTLSQLHDIYYGKITNWKDVGGKDELINVYAVASPGDGVEHSLRRLLFGRGNQPVAAPRLYVNTAKLEEAVTLDPKSLGATTLAGVHNNRKVKILKIDDVAPSSGTIASGAYSLFTPLYLITNANSPKAAEIKAFVDFVSSDAAKSVLRSHQLIPYADGASLVAMDSSRRAKILAEVGARPSAGNETPLSAPGATLAARAAVAPTSALTQQAKQAVEARNAKKEEPQLAGVTGSVEANTPPSLKGVHGEAMTVSNASAHGVDFAKVTSDVFVSYDKPLKNKPSHSPKESTSKPAKDSGKVTATTSKPSAASKTYTVGSGETLYSIAKKHSVDVAQLRNWNHIKDNTVHQGQVLRVSSR</sequence>
<feature type="domain" description="LysM" evidence="4">
    <location>
        <begin position="427"/>
        <end position="470"/>
    </location>
</feature>
<gene>
    <name evidence="5" type="ORF">DVJ77_04245</name>
</gene>
<feature type="compositionally biased region" description="Basic and acidic residues" evidence="2">
    <location>
        <begin position="400"/>
        <end position="413"/>
    </location>
</feature>
<dbReference type="InterPro" id="IPR024370">
    <property type="entry name" value="PBP_domain"/>
</dbReference>
<dbReference type="SMART" id="SM00257">
    <property type="entry name" value="LysM"/>
    <property type="match status" value="1"/>
</dbReference>
<dbReference type="EMBL" id="QQAH01000003">
    <property type="protein sequence ID" value="RDD82737.1"/>
    <property type="molecule type" value="Genomic_DNA"/>
</dbReference>
<proteinExistence type="predicted"/>
<dbReference type="Pfam" id="PF12849">
    <property type="entry name" value="PBP_like_2"/>
    <property type="match status" value="1"/>
</dbReference>
<feature type="signal peptide" evidence="3">
    <location>
        <begin position="1"/>
        <end position="24"/>
    </location>
</feature>
<name>A0A369UQK0_9GAMM</name>
<feature type="region of interest" description="Disordered" evidence="2">
    <location>
        <begin position="392"/>
        <end position="428"/>
    </location>
</feature>
<organism evidence="5 6">
    <name type="scientific">Dyella tabacisoli</name>
    <dbReference type="NCBI Taxonomy" id="2282381"/>
    <lineage>
        <taxon>Bacteria</taxon>
        <taxon>Pseudomonadati</taxon>
        <taxon>Pseudomonadota</taxon>
        <taxon>Gammaproteobacteria</taxon>
        <taxon>Lysobacterales</taxon>
        <taxon>Rhodanobacteraceae</taxon>
        <taxon>Dyella</taxon>
    </lineage>
</organism>
<dbReference type="PANTHER" id="PTHR30570:SF1">
    <property type="entry name" value="PHOSPHATE-BINDING PROTEIN PSTS"/>
    <property type="match status" value="1"/>
</dbReference>
<dbReference type="PANTHER" id="PTHR30570">
    <property type="entry name" value="PERIPLASMIC PHOSPHATE BINDING COMPONENT OF PHOSPHATE ABC TRANSPORTER"/>
    <property type="match status" value="1"/>
</dbReference>
<evidence type="ECO:0000313" key="6">
    <source>
        <dbReference type="Proteomes" id="UP000253782"/>
    </source>
</evidence>
<dbReference type="AlphaFoldDB" id="A0A369UQK0"/>
<feature type="chain" id="PRO_5016770074" evidence="3">
    <location>
        <begin position="25"/>
        <end position="473"/>
    </location>
</feature>
<evidence type="ECO:0000256" key="1">
    <source>
        <dbReference type="ARBA" id="ARBA00022729"/>
    </source>
</evidence>
<protein>
    <submittedName>
        <fullName evidence="5">LysM peptidoglycan-binding domain-containing protein</fullName>
    </submittedName>
</protein>
<dbReference type="InterPro" id="IPR050811">
    <property type="entry name" value="Phosphate_ABC_transporter"/>
</dbReference>
<evidence type="ECO:0000256" key="2">
    <source>
        <dbReference type="SAM" id="MobiDB-lite"/>
    </source>
</evidence>
<dbReference type="RefSeq" id="WP_114844252.1">
    <property type="nucleotide sequence ID" value="NZ_JBHSPE010000001.1"/>
</dbReference>
<dbReference type="SUPFAM" id="SSF54106">
    <property type="entry name" value="LysM domain"/>
    <property type="match status" value="1"/>
</dbReference>
<dbReference type="OrthoDB" id="9790048at2"/>
<feature type="compositionally biased region" description="Polar residues" evidence="2">
    <location>
        <begin position="415"/>
        <end position="428"/>
    </location>
</feature>
<dbReference type="CDD" id="cd00118">
    <property type="entry name" value="LysM"/>
    <property type="match status" value="1"/>
</dbReference>
<accession>A0A369UQK0</accession>
<evidence type="ECO:0000256" key="3">
    <source>
        <dbReference type="SAM" id="SignalP"/>
    </source>
</evidence>
<evidence type="ECO:0000259" key="4">
    <source>
        <dbReference type="PROSITE" id="PS51782"/>
    </source>
</evidence>
<dbReference type="Gene3D" id="3.40.190.10">
    <property type="entry name" value="Periplasmic binding protein-like II"/>
    <property type="match status" value="2"/>
</dbReference>
<dbReference type="Gene3D" id="3.10.350.10">
    <property type="entry name" value="LysM domain"/>
    <property type="match status" value="1"/>
</dbReference>
<comment type="caution">
    <text evidence="5">The sequence shown here is derived from an EMBL/GenBank/DDBJ whole genome shotgun (WGS) entry which is preliminary data.</text>
</comment>
<evidence type="ECO:0000313" key="5">
    <source>
        <dbReference type="EMBL" id="RDD82737.1"/>
    </source>
</evidence>
<keyword evidence="1 3" id="KW-0732">Signal</keyword>
<feature type="region of interest" description="Disordered" evidence="2">
    <location>
        <begin position="333"/>
        <end position="359"/>
    </location>
</feature>
<keyword evidence="6" id="KW-1185">Reference proteome</keyword>